<dbReference type="Proteomes" id="UP000761423">
    <property type="component" value="Unassembled WGS sequence"/>
</dbReference>
<dbReference type="Gene3D" id="1.10.287.130">
    <property type="match status" value="1"/>
</dbReference>
<dbReference type="Gene3D" id="3.30.565.10">
    <property type="entry name" value="Histidine kinase-like ATPase, C-terminal domain"/>
    <property type="match status" value="1"/>
</dbReference>
<feature type="domain" description="Histidine kinase" evidence="5">
    <location>
        <begin position="779"/>
        <end position="995"/>
    </location>
</feature>
<protein>
    <recommendedName>
        <fullName evidence="2">histidine kinase</fullName>
        <ecNumber evidence="2">2.7.13.3</ecNumber>
    </recommendedName>
</protein>
<comment type="catalytic activity">
    <reaction evidence="1">
        <text>ATP + protein L-histidine = ADP + protein N-phospho-L-histidine.</text>
        <dbReference type="EC" id="2.7.13.3"/>
    </reaction>
</comment>
<reference evidence="6 7" key="1">
    <citation type="submission" date="2020-02" db="EMBL/GenBank/DDBJ databases">
        <authorList>
            <person name="Chen W.-M."/>
        </authorList>
    </citation>
    <scope>NUCLEOTIDE SEQUENCE [LARGE SCALE GENOMIC DNA]</scope>
    <source>
        <strain evidence="6 7">TWA-26</strain>
    </source>
</reference>
<keyword evidence="7" id="KW-1185">Reference proteome</keyword>
<dbReference type="Pfam" id="PF00512">
    <property type="entry name" value="HisKA"/>
    <property type="match status" value="1"/>
</dbReference>
<dbReference type="CDD" id="cd00082">
    <property type="entry name" value="HisKA"/>
    <property type="match status" value="1"/>
</dbReference>
<evidence type="ECO:0000256" key="2">
    <source>
        <dbReference type="ARBA" id="ARBA00012438"/>
    </source>
</evidence>
<evidence type="ECO:0000313" key="6">
    <source>
        <dbReference type="EMBL" id="NHM05144.1"/>
    </source>
</evidence>
<name>A0ABX0IGZ3_9FLAO</name>
<dbReference type="SUPFAM" id="SSF55874">
    <property type="entry name" value="ATPase domain of HSP90 chaperone/DNA topoisomerase II/histidine kinase"/>
    <property type="match status" value="1"/>
</dbReference>
<evidence type="ECO:0000256" key="1">
    <source>
        <dbReference type="ARBA" id="ARBA00000085"/>
    </source>
</evidence>
<dbReference type="Pfam" id="PF07494">
    <property type="entry name" value="Reg_prop"/>
    <property type="match status" value="1"/>
</dbReference>
<keyword evidence="4" id="KW-0812">Transmembrane</keyword>
<dbReference type="InterPro" id="IPR003661">
    <property type="entry name" value="HisK_dim/P_dom"/>
</dbReference>
<sequence length="995" mass="116010">MNRFYFILLIIQLGFSQQNYHEEWYSADTEHLPQNSVKSIAPDKYGFIWMTTENGLVRFDGSNFKTFNSNTTGNISNRFLYLSGNTIVDSLKTFTEGYADNIIINKRKAIKIKEKYNLTSYDEYENLRFYTNNNTKQKFDLLHSKIKTQNGDYYKIEKDKILLFNKNNKKKTEITHQYKPNTDYFLLNNELIWLNNNGDYSTFDNSEKKNKIFIKKNAKIIYNHLTQQYFVYTDNEIFILKKATNKLYFSLLHQVNIPRQYTIKCLFYDIKSNKLFIGTDNKGLGIISLNKFSILNNFKKVDNNYYSIIPISNENFITAKGEIFSVNQLIADLKLNTNGYQFGIAIDKQKNIWIQNNTTLTCFFKNTNYKTSIKNEFKATIGSIFCDSKNKIWIGFRKEGNMKVFVATINANDPNSKPNYIRNIDKAVNYFAETKDHKILMASPGNLIIYDVIKQKTKKIPCDKNDIRSIFISKDNTIWVCTYSNGFSLFKNNRFYKMPIDNYSYLTSAHCINEDIDDHFWISTNKGLIEVDKKNLLAYYNDKSPVYYHHYDSNNGFLTNEFNGGCQPCSAKLENGYFIYPSLNGLVAFHPKKVNKILPTNNFYINEIELDGKTSYFNDTLFLNRNFNRVKFKIDFPYFGNHDNIYFEAKLDLNKNDKWIHLNDEKEISFTNIPPGVHTLYIRKLKPFSSTYEIEKIIINIPFLFYEKLWFKIFLAIIITSFLIIGIRLRYNFIKKKNDALEQIINERTADLISTVTNLKAAKNNLSQEVLQQKKLIGTISHDIKSPLKFLSITAKHLHEKSLITNDDNIKDNAKIMHESANQLYRFVENLVDYSKIFIEHKNLNELKKESIDSIINDKIKLFKNIAEGNAIVITYNNFAPSQINLNKKITGIIIHNLLDNAIKNTVIGAITIETNLIKNKIYISVEDTGCGMPDEIKNYYLNLQKNFETDKLAIQNYGLGLHMVLELLRLLKGDLKIYSKENEGTKVTIIIDDN</sequence>
<dbReference type="InterPro" id="IPR015943">
    <property type="entry name" value="WD40/YVTN_repeat-like_dom_sf"/>
</dbReference>
<gene>
    <name evidence="6" type="ORF">G4L40_10550</name>
</gene>
<accession>A0ABX0IGZ3</accession>
<dbReference type="Gene3D" id="2.130.10.10">
    <property type="entry name" value="YVTN repeat-like/Quinoprotein amine dehydrogenase"/>
    <property type="match status" value="2"/>
</dbReference>
<dbReference type="SMART" id="SM00387">
    <property type="entry name" value="HATPase_c"/>
    <property type="match status" value="1"/>
</dbReference>
<dbReference type="InterPro" id="IPR003594">
    <property type="entry name" value="HATPase_dom"/>
</dbReference>
<dbReference type="PANTHER" id="PTHR43547">
    <property type="entry name" value="TWO-COMPONENT HISTIDINE KINASE"/>
    <property type="match status" value="1"/>
</dbReference>
<dbReference type="EC" id="2.7.13.3" evidence="2"/>
<dbReference type="InterPro" id="IPR036097">
    <property type="entry name" value="HisK_dim/P_sf"/>
</dbReference>
<comment type="caution">
    <text evidence="6">The sequence shown here is derived from an EMBL/GenBank/DDBJ whole genome shotgun (WGS) entry which is preliminary data.</text>
</comment>
<feature type="transmembrane region" description="Helical" evidence="4">
    <location>
        <begin position="709"/>
        <end position="727"/>
    </location>
</feature>
<dbReference type="PRINTS" id="PR00344">
    <property type="entry name" value="BCTRLSENSOR"/>
</dbReference>
<dbReference type="InterPro" id="IPR013783">
    <property type="entry name" value="Ig-like_fold"/>
</dbReference>
<dbReference type="InterPro" id="IPR004358">
    <property type="entry name" value="Sig_transdc_His_kin-like_C"/>
</dbReference>
<organism evidence="6 7">
    <name type="scientific">Flavobacterium celericrescens</name>
    <dbReference type="NCBI Taxonomy" id="2709780"/>
    <lineage>
        <taxon>Bacteria</taxon>
        <taxon>Pseudomonadati</taxon>
        <taxon>Bacteroidota</taxon>
        <taxon>Flavobacteriia</taxon>
        <taxon>Flavobacteriales</taxon>
        <taxon>Flavobacteriaceae</taxon>
        <taxon>Flavobacterium</taxon>
    </lineage>
</organism>
<dbReference type="InterPro" id="IPR011110">
    <property type="entry name" value="Reg_prop"/>
</dbReference>
<dbReference type="EMBL" id="JAAJBV010000007">
    <property type="protein sequence ID" value="NHM05144.1"/>
    <property type="molecule type" value="Genomic_DNA"/>
</dbReference>
<evidence type="ECO:0000256" key="4">
    <source>
        <dbReference type="SAM" id="Phobius"/>
    </source>
</evidence>
<dbReference type="SUPFAM" id="SSF47384">
    <property type="entry name" value="Homodimeric domain of signal transducing histidine kinase"/>
    <property type="match status" value="1"/>
</dbReference>
<dbReference type="RefSeq" id="WP_166237164.1">
    <property type="nucleotide sequence ID" value="NZ_JAAJBV010000007.1"/>
</dbReference>
<evidence type="ECO:0000256" key="3">
    <source>
        <dbReference type="ARBA" id="ARBA00022553"/>
    </source>
</evidence>
<dbReference type="Pfam" id="PF02518">
    <property type="entry name" value="HATPase_c"/>
    <property type="match status" value="1"/>
</dbReference>
<keyword evidence="4" id="KW-1133">Transmembrane helix</keyword>
<dbReference type="PROSITE" id="PS50109">
    <property type="entry name" value="HIS_KIN"/>
    <property type="match status" value="1"/>
</dbReference>
<dbReference type="InterPro" id="IPR036890">
    <property type="entry name" value="HATPase_C_sf"/>
</dbReference>
<evidence type="ECO:0000259" key="5">
    <source>
        <dbReference type="PROSITE" id="PS50109"/>
    </source>
</evidence>
<dbReference type="SUPFAM" id="SSF63829">
    <property type="entry name" value="Calcium-dependent phosphotriesterase"/>
    <property type="match status" value="1"/>
</dbReference>
<proteinExistence type="predicted"/>
<dbReference type="PANTHER" id="PTHR43547:SF2">
    <property type="entry name" value="HYBRID SIGNAL TRANSDUCTION HISTIDINE KINASE C"/>
    <property type="match status" value="1"/>
</dbReference>
<dbReference type="Gene3D" id="2.60.40.10">
    <property type="entry name" value="Immunoglobulins"/>
    <property type="match status" value="1"/>
</dbReference>
<keyword evidence="4" id="KW-0472">Membrane</keyword>
<keyword evidence="3" id="KW-0597">Phosphoprotein</keyword>
<dbReference type="InterPro" id="IPR005467">
    <property type="entry name" value="His_kinase_dom"/>
</dbReference>
<evidence type="ECO:0000313" key="7">
    <source>
        <dbReference type="Proteomes" id="UP000761423"/>
    </source>
</evidence>